<organism evidence="2">
    <name type="scientific">Leptotrichia rugosa</name>
    <dbReference type="NCBI Taxonomy" id="3239302"/>
    <lineage>
        <taxon>Bacteria</taxon>
        <taxon>Fusobacteriati</taxon>
        <taxon>Fusobacteriota</taxon>
        <taxon>Fusobacteriia</taxon>
        <taxon>Fusobacteriales</taxon>
        <taxon>Leptotrichiaceae</taxon>
        <taxon>Leptotrichia</taxon>
    </lineage>
</organism>
<protein>
    <submittedName>
        <fullName evidence="2">Uncharacterized protein</fullName>
    </submittedName>
</protein>
<evidence type="ECO:0000313" key="2">
    <source>
        <dbReference type="EMBL" id="XDU66207.1"/>
    </source>
</evidence>
<accession>A0AB39VG89</accession>
<dbReference type="AlphaFoldDB" id="A0AB39VG89"/>
<gene>
    <name evidence="2" type="ORF">AB8B22_07220</name>
</gene>
<keyword evidence="1" id="KW-0175">Coiled coil</keyword>
<dbReference type="KEGG" id="lrug:AB8B22_07220"/>
<name>A0AB39VG89_9FUSO</name>
<feature type="coiled-coil region" evidence="1">
    <location>
        <begin position="29"/>
        <end position="124"/>
    </location>
</feature>
<sequence length="235" mass="28227">MSAGIEFEFFIDDVKNFIFRKRRNMDQINSSMRKEIENSKKDLEKLQKSSSSNIEEYRNRSASAINEYINYFLSKNEIEEVKKYQKLLKKLNETIKFSEIFEIYDKTTEYYDEYQDKLEEKNNEEILREYIITKLQEMGNEIYIDEDGKIISPKGENDLVIEIKKDNLKLDIPGKGRSCVSTMMEFERITKNELKKGKMEWHALEKEKNKKSINKVKRNLNFNQVYDKKLMEKIK</sequence>
<dbReference type="RefSeq" id="WP_369710602.1">
    <property type="nucleotide sequence ID" value="NZ_CP165644.1"/>
</dbReference>
<reference evidence="2" key="1">
    <citation type="submission" date="2024-07" db="EMBL/GenBank/DDBJ databases">
        <authorList>
            <person name="Li X.-J."/>
            <person name="Wang X."/>
        </authorList>
    </citation>
    <scope>NUCLEOTIDE SEQUENCE</scope>
    <source>
        <strain evidence="2">HSP-334</strain>
    </source>
</reference>
<evidence type="ECO:0000256" key="1">
    <source>
        <dbReference type="SAM" id="Coils"/>
    </source>
</evidence>
<dbReference type="EMBL" id="CP165644">
    <property type="protein sequence ID" value="XDU66207.1"/>
    <property type="molecule type" value="Genomic_DNA"/>
</dbReference>
<proteinExistence type="predicted"/>